<dbReference type="Proteomes" id="UP000265520">
    <property type="component" value="Unassembled WGS sequence"/>
</dbReference>
<accession>A0A392U856</accession>
<sequence length="19" mass="2004">MEGRGVVLVSPVTADDDDE</sequence>
<dbReference type="AlphaFoldDB" id="A0A392U856"/>
<evidence type="ECO:0000313" key="2">
    <source>
        <dbReference type="Proteomes" id="UP000265520"/>
    </source>
</evidence>
<dbReference type="EMBL" id="LXQA010746593">
    <property type="protein sequence ID" value="MCI68974.1"/>
    <property type="molecule type" value="Genomic_DNA"/>
</dbReference>
<reference evidence="1 2" key="1">
    <citation type="journal article" date="2018" name="Front. Plant Sci.">
        <title>Red Clover (Trifolium pratense) and Zigzag Clover (T. medium) - A Picture of Genomic Similarities and Differences.</title>
        <authorList>
            <person name="Dluhosova J."/>
            <person name="Istvanek J."/>
            <person name="Nedelnik J."/>
            <person name="Repkova J."/>
        </authorList>
    </citation>
    <scope>NUCLEOTIDE SEQUENCE [LARGE SCALE GENOMIC DNA]</scope>
    <source>
        <strain evidence="2">cv. 10/8</strain>
        <tissue evidence="1">Leaf</tissue>
    </source>
</reference>
<organism evidence="1 2">
    <name type="scientific">Trifolium medium</name>
    <dbReference type="NCBI Taxonomy" id="97028"/>
    <lineage>
        <taxon>Eukaryota</taxon>
        <taxon>Viridiplantae</taxon>
        <taxon>Streptophyta</taxon>
        <taxon>Embryophyta</taxon>
        <taxon>Tracheophyta</taxon>
        <taxon>Spermatophyta</taxon>
        <taxon>Magnoliopsida</taxon>
        <taxon>eudicotyledons</taxon>
        <taxon>Gunneridae</taxon>
        <taxon>Pentapetalae</taxon>
        <taxon>rosids</taxon>
        <taxon>fabids</taxon>
        <taxon>Fabales</taxon>
        <taxon>Fabaceae</taxon>
        <taxon>Papilionoideae</taxon>
        <taxon>50 kb inversion clade</taxon>
        <taxon>NPAAA clade</taxon>
        <taxon>Hologalegina</taxon>
        <taxon>IRL clade</taxon>
        <taxon>Trifolieae</taxon>
        <taxon>Trifolium</taxon>
    </lineage>
</organism>
<feature type="non-terminal residue" evidence="1">
    <location>
        <position position="19"/>
    </location>
</feature>
<keyword evidence="2" id="KW-1185">Reference proteome</keyword>
<protein>
    <submittedName>
        <fullName evidence="1">Uncharacterized protein</fullName>
    </submittedName>
</protein>
<comment type="caution">
    <text evidence="1">The sequence shown here is derived from an EMBL/GenBank/DDBJ whole genome shotgun (WGS) entry which is preliminary data.</text>
</comment>
<proteinExistence type="predicted"/>
<name>A0A392U856_9FABA</name>
<evidence type="ECO:0000313" key="1">
    <source>
        <dbReference type="EMBL" id="MCI68974.1"/>
    </source>
</evidence>